<dbReference type="SUPFAM" id="SSF46689">
    <property type="entry name" value="Homeodomain-like"/>
    <property type="match status" value="1"/>
</dbReference>
<dbReference type="Gene3D" id="1.10.10.10">
    <property type="entry name" value="Winged helix-like DNA-binding domain superfamily/Winged helix DNA-binding domain"/>
    <property type="match status" value="1"/>
</dbReference>
<dbReference type="PROSITE" id="PS51071">
    <property type="entry name" value="HTH_RPIR"/>
    <property type="match status" value="1"/>
</dbReference>
<dbReference type="InterPro" id="IPR047640">
    <property type="entry name" value="RpiR-like"/>
</dbReference>
<evidence type="ECO:0000259" key="1">
    <source>
        <dbReference type="PROSITE" id="PS51071"/>
    </source>
</evidence>
<dbReference type="PANTHER" id="PTHR30514:SF18">
    <property type="entry name" value="RPIR-FAMILY TRANSCRIPTIONAL REGULATOR"/>
    <property type="match status" value="1"/>
</dbReference>
<organism evidence="2 3">
    <name type="scientific">Ruminococcus hominis</name>
    <dbReference type="NCBI Taxonomy" id="2763065"/>
    <lineage>
        <taxon>Bacteria</taxon>
        <taxon>Bacillati</taxon>
        <taxon>Bacillota</taxon>
        <taxon>Clostridia</taxon>
        <taxon>Eubacteriales</taxon>
        <taxon>Oscillospiraceae</taxon>
        <taxon>Ruminococcus</taxon>
    </lineage>
</organism>
<name>A0ABR7G683_9FIRM</name>
<dbReference type="Proteomes" id="UP000631576">
    <property type="component" value="Unassembled WGS sequence"/>
</dbReference>
<proteinExistence type="predicted"/>
<protein>
    <submittedName>
        <fullName evidence="2">MurR/RpiR family transcriptional regulator</fullName>
    </submittedName>
</protein>
<reference evidence="2 3" key="1">
    <citation type="submission" date="2020-08" db="EMBL/GenBank/DDBJ databases">
        <title>Genome public.</title>
        <authorList>
            <person name="Liu C."/>
            <person name="Sun Q."/>
        </authorList>
    </citation>
    <scope>NUCLEOTIDE SEQUENCE [LARGE SCALE GENOMIC DNA]</scope>
    <source>
        <strain evidence="2 3">NSJ-13</strain>
    </source>
</reference>
<dbReference type="InterPro" id="IPR000281">
    <property type="entry name" value="HTH_RpiR"/>
</dbReference>
<gene>
    <name evidence="2" type="ORF">H8S40_05100</name>
</gene>
<dbReference type="InterPro" id="IPR009057">
    <property type="entry name" value="Homeodomain-like_sf"/>
</dbReference>
<dbReference type="InterPro" id="IPR036388">
    <property type="entry name" value="WH-like_DNA-bd_sf"/>
</dbReference>
<dbReference type="Pfam" id="PF01418">
    <property type="entry name" value="HTH_6"/>
    <property type="match status" value="1"/>
</dbReference>
<dbReference type="PANTHER" id="PTHR30514">
    <property type="entry name" value="GLUCOKINASE"/>
    <property type="match status" value="1"/>
</dbReference>
<feature type="domain" description="HTH rpiR-type" evidence="1">
    <location>
        <begin position="1"/>
        <end position="79"/>
    </location>
</feature>
<sequence>MNVLQNLTELYNHLSFDSTYRNVCKGILENMEAAANGTIYEIAELTNSSRTTIWRMVQKMGYSNFSEFHHELKRAVKQYTYYNRILPENSEETIQGIKEKFMSQVMQTYQLMDTQMDVQEMESIVDEMAQADKIVFYTPYKDSSILALQQNLSMDGKQTGYYCLFPDMLEDSLTLDEHSIVFTNMIDHLETMDMTQVFENIKKKKARVYGSLAGKSRYQIYFDRVLFHGNAGSVVEGVLAFQMYFFMINEIYRMKYID</sequence>
<evidence type="ECO:0000313" key="3">
    <source>
        <dbReference type="Proteomes" id="UP000631576"/>
    </source>
</evidence>
<keyword evidence="3" id="KW-1185">Reference proteome</keyword>
<evidence type="ECO:0000313" key="2">
    <source>
        <dbReference type="EMBL" id="MBC5682950.1"/>
    </source>
</evidence>
<accession>A0ABR7G683</accession>
<dbReference type="RefSeq" id="WP_186864742.1">
    <property type="nucleotide sequence ID" value="NZ_JACOPE010000001.1"/>
</dbReference>
<comment type="caution">
    <text evidence="2">The sequence shown here is derived from an EMBL/GenBank/DDBJ whole genome shotgun (WGS) entry which is preliminary data.</text>
</comment>
<dbReference type="EMBL" id="JACOPE010000001">
    <property type="protein sequence ID" value="MBC5682950.1"/>
    <property type="molecule type" value="Genomic_DNA"/>
</dbReference>